<organism evidence="2 3">
    <name type="scientific">Thiorhodococcus minor</name>
    <dbReference type="NCBI Taxonomy" id="57489"/>
    <lineage>
        <taxon>Bacteria</taxon>
        <taxon>Pseudomonadati</taxon>
        <taxon>Pseudomonadota</taxon>
        <taxon>Gammaproteobacteria</taxon>
        <taxon>Chromatiales</taxon>
        <taxon>Chromatiaceae</taxon>
        <taxon>Thiorhodococcus</taxon>
    </lineage>
</organism>
<dbReference type="InterPro" id="IPR002686">
    <property type="entry name" value="Transposase_17"/>
</dbReference>
<evidence type="ECO:0000259" key="1">
    <source>
        <dbReference type="SMART" id="SM01321"/>
    </source>
</evidence>
<protein>
    <submittedName>
        <fullName evidence="2">Transposase</fullName>
    </submittedName>
</protein>
<evidence type="ECO:0000313" key="2">
    <source>
        <dbReference type="EMBL" id="NEV65175.1"/>
    </source>
</evidence>
<dbReference type="Proteomes" id="UP000483379">
    <property type="component" value="Unassembled WGS sequence"/>
</dbReference>
<proteinExistence type="predicted"/>
<dbReference type="Gene3D" id="3.30.70.1290">
    <property type="entry name" value="Transposase IS200-like"/>
    <property type="match status" value="1"/>
</dbReference>
<dbReference type="SUPFAM" id="SSF143422">
    <property type="entry name" value="Transposase IS200-like"/>
    <property type="match status" value="1"/>
</dbReference>
<dbReference type="Pfam" id="PF01797">
    <property type="entry name" value="Y1_Tnp"/>
    <property type="match status" value="1"/>
</dbReference>
<name>A0A6M0K9G7_9GAMM</name>
<sequence>MTNYRRMRVAGGTYFFTVKLRDPESRLLVEQVAALRAAFRAVMTARPFTIEAIVIMPNHLHALWTLPPGDSDYSTRWRHIKAAFSRAIPEGERISASRRAKGERGIWQRRFWEHTIRDQRGFNNRLDYIHYNPVKHQYVAHVRAWPYSSFHRAVRQGIYPADWPVDGSAPFDIPADEAD</sequence>
<dbReference type="InterPro" id="IPR052715">
    <property type="entry name" value="RAYT_transposase"/>
</dbReference>
<dbReference type="PANTHER" id="PTHR36966">
    <property type="entry name" value="REP-ASSOCIATED TYROSINE TRANSPOSASE"/>
    <property type="match status" value="1"/>
</dbReference>
<dbReference type="EMBL" id="JAAIJQ010000165">
    <property type="protein sequence ID" value="NEV65175.1"/>
    <property type="molecule type" value="Genomic_DNA"/>
</dbReference>
<evidence type="ECO:0000313" key="3">
    <source>
        <dbReference type="Proteomes" id="UP000483379"/>
    </source>
</evidence>
<dbReference type="GO" id="GO:0004803">
    <property type="term" value="F:transposase activity"/>
    <property type="evidence" value="ECO:0007669"/>
    <property type="project" value="InterPro"/>
</dbReference>
<comment type="caution">
    <text evidence="2">The sequence shown here is derived from an EMBL/GenBank/DDBJ whole genome shotgun (WGS) entry which is preliminary data.</text>
</comment>
<dbReference type="NCBIfam" id="NF047646">
    <property type="entry name" value="REP_Tyr_transpos"/>
    <property type="match status" value="1"/>
</dbReference>
<dbReference type="GO" id="GO:0006313">
    <property type="term" value="P:DNA transposition"/>
    <property type="evidence" value="ECO:0007669"/>
    <property type="project" value="InterPro"/>
</dbReference>
<dbReference type="RefSeq" id="WP_164456503.1">
    <property type="nucleotide sequence ID" value="NZ_JAAIJQ010000165.1"/>
</dbReference>
<dbReference type="AlphaFoldDB" id="A0A6M0K9G7"/>
<dbReference type="SMART" id="SM01321">
    <property type="entry name" value="Y1_Tnp"/>
    <property type="match status" value="1"/>
</dbReference>
<reference evidence="2 3" key="1">
    <citation type="submission" date="2020-02" db="EMBL/GenBank/DDBJ databases">
        <title>Genome sequences of Thiorhodococcus mannitoliphagus and Thiorhodococcus minor, purple sulfur photosynthetic bacteria in the gammaproteobacterial family, Chromatiaceae.</title>
        <authorList>
            <person name="Aviles F.A."/>
            <person name="Meyer T.E."/>
            <person name="Kyndt J.A."/>
        </authorList>
    </citation>
    <scope>NUCLEOTIDE SEQUENCE [LARGE SCALE GENOMIC DNA]</scope>
    <source>
        <strain evidence="2 3">DSM 11518</strain>
    </source>
</reference>
<dbReference type="PANTHER" id="PTHR36966:SF1">
    <property type="entry name" value="REP-ASSOCIATED TYROSINE TRANSPOSASE"/>
    <property type="match status" value="1"/>
</dbReference>
<dbReference type="InterPro" id="IPR036515">
    <property type="entry name" value="Transposase_17_sf"/>
</dbReference>
<keyword evidence="3" id="KW-1185">Reference proteome</keyword>
<accession>A0A6M0K9G7</accession>
<feature type="domain" description="Transposase IS200-like" evidence="1">
    <location>
        <begin position="9"/>
        <end position="132"/>
    </location>
</feature>
<gene>
    <name evidence="2" type="ORF">G3446_25630</name>
</gene>
<dbReference type="GO" id="GO:0043565">
    <property type="term" value="F:sequence-specific DNA binding"/>
    <property type="evidence" value="ECO:0007669"/>
    <property type="project" value="TreeGrafter"/>
</dbReference>